<dbReference type="HOGENOM" id="CLU_241333_0_0_1"/>
<evidence type="ECO:0000313" key="2">
    <source>
        <dbReference type="Proteomes" id="UP000001548"/>
    </source>
</evidence>
<sequence>MNGASVMRRLMVVASVRHVGESTRIPLAQTTLIHAIVVGMQGVMIKSLTFDCNFTKRALPYFSVLPGEYLVDHVIPYNEVVPGSESVLQIDLAYPEDYPGDIEESNYVLVYGISFDLHNLSPLGKFLPEVVSLLFYYGAESARASHRFEHPLLFTLYSAGYAAYHGRKYLMADSYFQRLAESIGSTLLTQQQQGQGQDKQRLDITTVRVLASLSVTRLIAVVGLNKHEKAYDAAVRFYATLRWFFLTLLSWYSQTIGTSRVSETRAKLFTEHYTHLAETLHSVPIQARPLVSLETCFLPCIYDLLFLLILDTAEDLTSAQLLELISSYSPNSSTALSMLCASTKQLIGLSRSRTIFDTAEKTSAVTYLLDLVLRSSMLSLQPEILKLLVTPFVLQLTSFSTEHHALTGQALMVLQTVRDRLLCLSPTSLFRFTVDLFGLFDPAVLLQITDSEEGQFLHTLIIDILNVLGTARLAIDFHSFFPLSQQPDGHSPGNNKTYWDLERYIKSLSYLFEVTITLVRQIRHTYIYFHTINRKYNKLLGENKDNPSQAQQTEALASLKEKYHLSSKEIETLLAFRNDSLSPLQNQLDLTIKLNILLGNTFGTILLCSQHQRIVPCSELVSSLNSYFYKCSACIGLVLCNLDEIPIRGVPAREQAVYAKASLVKEPHDVHDIAVLAPLLIDFKLSELVESKMLVYKPLSTDIFKYPNLSNAILHVLGNFFAGFGFCVSVAANRPFGDNPHTHDASKMMVTTPTARCGTKLNTKVYSSPLSSSATSPCQQEYGRGKMPPQLAPEAATVNCSTSSSTSTEQEPYNAYLSLIQYYYLESSPDLPFLKPITIFLNTLFASGIILGNRIAHRNKEERVYHCSLSISDLGLEKLTSTELYSFAENIWYFVRYYSNSLFQCTTYSDLLFGAYMLEFIRFSRFNSLNEVLLCQFINYSQLYWSDSLASAEPLVVKSLEPCFPTFILLDLPSAREVFEPHKSVQLSVQKVLSWFQTIGFGASKFYLLTELLYLSMQQLLRHSKYQMFPECYGLIGKMLHLVEALLDRLYELDSNTVEAYTYTKHYVEILYRLTTKVAVHLSTHLIPSTHFYREAARDAASLLISTRCLKYYNDTLFLLTTNQSKSSAVTSSDFYLSIAFIANILELVLLCNLSDDATKSRAVNCQLLKLVMLSWKYLKRNAFLNSTNICSFARVCALLTLFELIIFPSCKDLAALDTSFSIFTELHEHITFPLFFLAYAKELVGKYSLLLSEWFTKWPDTNVAISEVKLTKLLSIYTVAVKSTGCARIHLYASAFVRKLLSTAHVCKLLSHREQQELQTFCATIEVHACYWDAGALDYESQSATALLTELETPINKKPEYSVQLDDVRLSAELLSIPTPKNLSDISIIPLISNGFLQEMRPRHIPQTELPHYSSIADLKLSVATQYAIVFSFTVPFAGTKEANMLSDLFTSVDADKNNPDTFMDKIDGLMEGTLNKKVKLLMGHDMPTYNITTSLGEQVERRYNVIYSKRLLELVSNEFYSLADCDTSDNAIAPSTPSSKAPVIKTNELTRRYMNKEERNRRAQYLLQNALDEFADENLLTARCEPLQEEDLSSAVITKPDRIADDLSGKLIRISTDSDDHDDQVQGNLEAAICAHVHEDHGSAKECPATEFSGDDNEYVDFDVDDDTIEGQLPDSIVTALRQS</sequence>
<name>D3KG55_GIAIC</name>
<gene>
    <name evidence="1" type="ORF">GL50803_0017123</name>
</gene>
<dbReference type="VEuPathDB" id="GiardiaDB:GL50803_17123"/>
<dbReference type="OMA" id="ENIWYFV"/>
<keyword evidence="2" id="KW-1185">Reference proteome</keyword>
<evidence type="ECO:0000313" key="1">
    <source>
        <dbReference type="EMBL" id="KAE8303600.1"/>
    </source>
</evidence>
<reference evidence="1 2" key="1">
    <citation type="journal article" date="2007" name="Science">
        <title>Genomic minimalism in the early diverging intestinal parasite Giardia lamblia.</title>
        <authorList>
            <person name="Morrison H.G."/>
            <person name="McArthur A.G."/>
            <person name="Gillin F.D."/>
            <person name="Aley S.B."/>
            <person name="Adam R.D."/>
            <person name="Olsen G.J."/>
            <person name="Best A.A."/>
            <person name="Cande W.Z."/>
            <person name="Chen F."/>
            <person name="Cipriano M.J."/>
            <person name="Davids B.J."/>
            <person name="Dawson S.C."/>
            <person name="Elmendorf H.G."/>
            <person name="Hehl A.B."/>
            <person name="Holder M.E."/>
            <person name="Huse S.M."/>
            <person name="Kim U.U."/>
            <person name="Lasek-Nesselquist E."/>
            <person name="Manning G."/>
            <person name="Nigam A."/>
            <person name="Nixon J.E."/>
            <person name="Palm D."/>
            <person name="Passamaneck N.E."/>
            <person name="Prabhu A."/>
            <person name="Reich C.I."/>
            <person name="Reiner D.S."/>
            <person name="Samuelson J."/>
            <person name="Svard S.G."/>
            <person name="Sogin M.L."/>
        </authorList>
    </citation>
    <scope>NUCLEOTIDE SEQUENCE [LARGE SCALE GENOMIC DNA]</scope>
    <source>
        <strain evidence="1 2">WB C6</strain>
    </source>
</reference>
<protein>
    <submittedName>
        <fullName evidence="1">Uncharacterized protein</fullName>
    </submittedName>
</protein>
<dbReference type="Proteomes" id="UP000001548">
    <property type="component" value="Unassembled WGS sequence"/>
</dbReference>
<comment type="caution">
    <text evidence="1">The sequence shown here is derived from an EMBL/GenBank/DDBJ whole genome shotgun (WGS) entry which is preliminary data.</text>
</comment>
<dbReference type="EMBL" id="AACB03000002">
    <property type="protein sequence ID" value="KAE8303600.1"/>
    <property type="molecule type" value="Genomic_DNA"/>
</dbReference>
<organism evidence="1 2">
    <name type="scientific">Giardia intestinalis (strain ATCC 50803 / WB clone C6)</name>
    <name type="common">Giardia lamblia</name>
    <dbReference type="NCBI Taxonomy" id="184922"/>
    <lineage>
        <taxon>Eukaryota</taxon>
        <taxon>Metamonada</taxon>
        <taxon>Diplomonadida</taxon>
        <taxon>Hexamitidae</taxon>
        <taxon>Giardiinae</taxon>
        <taxon>Giardia</taxon>
    </lineage>
</organism>
<accession>D3KG55</accession>
<proteinExistence type="predicted"/>